<dbReference type="Pfam" id="PF13527">
    <property type="entry name" value="Acetyltransf_9"/>
    <property type="match status" value="1"/>
</dbReference>
<keyword evidence="2" id="KW-0012">Acyltransferase</keyword>
<keyword evidence="3" id="KW-1185">Reference proteome</keyword>
<reference evidence="3" key="1">
    <citation type="journal article" date="2019" name="Int. J. Syst. Evol. Microbiol.">
        <title>The Global Catalogue of Microorganisms (GCM) 10K type strain sequencing project: providing services to taxonomists for standard genome sequencing and annotation.</title>
        <authorList>
            <consortium name="The Broad Institute Genomics Platform"/>
            <consortium name="The Broad Institute Genome Sequencing Center for Infectious Disease"/>
            <person name="Wu L."/>
            <person name="Ma J."/>
        </authorList>
    </citation>
    <scope>NUCLEOTIDE SEQUENCE [LARGE SCALE GENOMIC DNA]</scope>
    <source>
        <strain evidence="3">KCTC 3913</strain>
    </source>
</reference>
<dbReference type="CDD" id="cd04301">
    <property type="entry name" value="NAT_SF"/>
    <property type="match status" value="1"/>
</dbReference>
<dbReference type="GO" id="GO:0016746">
    <property type="term" value="F:acyltransferase activity"/>
    <property type="evidence" value="ECO:0007669"/>
    <property type="project" value="UniProtKB-KW"/>
</dbReference>
<accession>A0ABW5RYR7</accession>
<gene>
    <name evidence="2" type="ORF">ACFSUL_20460</name>
</gene>
<dbReference type="RefSeq" id="WP_377938109.1">
    <property type="nucleotide sequence ID" value="NZ_JBHUMF010000035.1"/>
</dbReference>
<protein>
    <submittedName>
        <fullName evidence="2">GNAT family N-acetyltransferase</fullName>
        <ecNumber evidence="2">2.3.1.-</ecNumber>
    </submittedName>
</protein>
<evidence type="ECO:0000259" key="1">
    <source>
        <dbReference type="PROSITE" id="PS51186"/>
    </source>
</evidence>
<dbReference type="EMBL" id="JBHUMF010000035">
    <property type="protein sequence ID" value="MFD2683109.1"/>
    <property type="molecule type" value="Genomic_DNA"/>
</dbReference>
<dbReference type="SUPFAM" id="SSF55729">
    <property type="entry name" value="Acyl-CoA N-acyltransferases (Nat)"/>
    <property type="match status" value="1"/>
</dbReference>
<dbReference type="PROSITE" id="PS51186">
    <property type="entry name" value="GNAT"/>
    <property type="match status" value="1"/>
</dbReference>
<sequence>MIRPYQKDDEVEINNLFTEVFHKQRSIPHWEWKYKGNVLNKTIVTVAEENKEIAGHVALVPFKGKWFHENIYLGARTDTMVSPKHRGKGIYKDLNVEMIQQASEQGLDYLFGYPAPKAKELFLKYTGAQEIGFVPRLMKINKVSNLLESRFSALKLAKPLLKWADVFFRSKNTSLPTGYRIESKTAADSSFDELWERGKQLSNISLVRDADFINWRFTNHPDWDYSILALYKEEKLIGYIVTRTEEKQYGTGKVLNGYIVDVFADGEKEVWDLLISAGIQNLHEADVIQTWALDHTLLFKCLTSTFSFKHKDSPMPLVGKKITESLSDGISLSDWYITPADVDSF</sequence>
<keyword evidence="2" id="KW-0808">Transferase</keyword>
<proteinExistence type="predicted"/>
<dbReference type="EC" id="2.3.1.-" evidence="2"/>
<evidence type="ECO:0000313" key="3">
    <source>
        <dbReference type="Proteomes" id="UP001597506"/>
    </source>
</evidence>
<organism evidence="2 3">
    <name type="scientific">Bacillus seohaeanensis</name>
    <dbReference type="NCBI Taxonomy" id="284580"/>
    <lineage>
        <taxon>Bacteria</taxon>
        <taxon>Bacillati</taxon>
        <taxon>Bacillota</taxon>
        <taxon>Bacilli</taxon>
        <taxon>Bacillales</taxon>
        <taxon>Bacillaceae</taxon>
        <taxon>Bacillus</taxon>
    </lineage>
</organism>
<dbReference type="Gene3D" id="3.40.630.30">
    <property type="match status" value="1"/>
</dbReference>
<dbReference type="InterPro" id="IPR000182">
    <property type="entry name" value="GNAT_dom"/>
</dbReference>
<name>A0ABW5RYR7_9BACI</name>
<feature type="domain" description="N-acetyltransferase" evidence="1">
    <location>
        <begin position="1"/>
        <end position="161"/>
    </location>
</feature>
<evidence type="ECO:0000313" key="2">
    <source>
        <dbReference type="EMBL" id="MFD2683109.1"/>
    </source>
</evidence>
<dbReference type="InterPro" id="IPR016181">
    <property type="entry name" value="Acyl_CoA_acyltransferase"/>
</dbReference>
<dbReference type="Proteomes" id="UP001597506">
    <property type="component" value="Unassembled WGS sequence"/>
</dbReference>
<comment type="caution">
    <text evidence="2">The sequence shown here is derived from an EMBL/GenBank/DDBJ whole genome shotgun (WGS) entry which is preliminary data.</text>
</comment>